<dbReference type="EMBL" id="KV417846">
    <property type="protein sequence ID" value="KZP05337.1"/>
    <property type="molecule type" value="Genomic_DNA"/>
</dbReference>
<dbReference type="PROSITE" id="PS50181">
    <property type="entry name" value="FBOX"/>
    <property type="match status" value="1"/>
</dbReference>
<dbReference type="STRING" id="436010.A0A167VT02"/>
<evidence type="ECO:0000313" key="4">
    <source>
        <dbReference type="Proteomes" id="UP000076532"/>
    </source>
</evidence>
<dbReference type="SMART" id="SM00256">
    <property type="entry name" value="FBOX"/>
    <property type="match status" value="1"/>
</dbReference>
<dbReference type="SUPFAM" id="SSF81383">
    <property type="entry name" value="F-box domain"/>
    <property type="match status" value="1"/>
</dbReference>
<dbReference type="InterPro" id="IPR036047">
    <property type="entry name" value="F-box-like_dom_sf"/>
</dbReference>
<dbReference type="InterPro" id="IPR001810">
    <property type="entry name" value="F-box_dom"/>
</dbReference>
<accession>A0A167VT02</accession>
<gene>
    <name evidence="3" type="ORF">FIBSPDRAFT_903594</name>
</gene>
<dbReference type="Pfam" id="PF00646">
    <property type="entry name" value="F-box"/>
    <property type="match status" value="1"/>
</dbReference>
<protein>
    <recommendedName>
        <fullName evidence="2">F-box domain-containing protein</fullName>
    </recommendedName>
</protein>
<name>A0A167VT02_9AGAM</name>
<dbReference type="Proteomes" id="UP000076532">
    <property type="component" value="Unassembled WGS sequence"/>
</dbReference>
<dbReference type="OrthoDB" id="2322499at2759"/>
<proteinExistence type="predicted"/>
<feature type="domain" description="F-box" evidence="2">
    <location>
        <begin position="68"/>
        <end position="117"/>
    </location>
</feature>
<keyword evidence="4" id="KW-1185">Reference proteome</keyword>
<sequence length="699" mass="78221">MSTARRSSAKFLSSGGRGGIEVGVTREQSDSDASTSADESQVVAKKRRTSSTARSKTAPKARKKLTDISRIMHMPMDVLFEIFKCVGPRDLIHLSRTSKTLRKTLMSKQTISIWKSALAMRDSPDCPDIYSYPRWADLLFGESFCQCCSAKGVQRADFGLGKRICSRCKKEALFPASKLKDRVDALVLDLIPHAIVGASSKKYYWIGDIQGMSKQLKGYQADVSLDKPGAKKALNDFITSRLVLVAQTTIAARNCKEWIVTHAETAKSEKLERKATRYQDILQRLIALGYDERDMVGLGSLSGWNTMRKAVEQYVCERRASRIGRERLLLDNSRKTVVTNVYKEFKASVVPATWAHHPADEVALRFDCFSALINDPSDLPLDVQRCRDVLKDLPGELDALNEEKTAVLLSLLVHSSEEARASVQRDAGAALDLATSIFACCGRHCRGIFVGWQYAICHRCPVSSHELRSETLISRIPDFRFASRASQAVQSLTSLLELDAWSTAVGDLDREDARFVCLACPCDIFIGIRGRKALSWRHCVTHAEESKHAQWQLLTPLEATEVKAREVSVRHHCTDDQEYRWSCNHCPRYLDNLKPRLFVNQHLQTEHGCSQPVEGKDFFYDRRYSKTLFDTVNFGEQVPVASGKIATRTAGGKGSIYHCMTCISLSGSSRAFELKGVISHIQAKHRVKTPKINQDFIGS</sequence>
<feature type="compositionally biased region" description="Low complexity" evidence="1">
    <location>
        <begin position="31"/>
        <end position="41"/>
    </location>
</feature>
<dbReference type="CDD" id="cd09917">
    <property type="entry name" value="F-box_SF"/>
    <property type="match status" value="1"/>
</dbReference>
<reference evidence="3 4" key="1">
    <citation type="journal article" date="2016" name="Mol. Biol. Evol.">
        <title>Comparative Genomics of Early-Diverging Mushroom-Forming Fungi Provides Insights into the Origins of Lignocellulose Decay Capabilities.</title>
        <authorList>
            <person name="Nagy L.G."/>
            <person name="Riley R."/>
            <person name="Tritt A."/>
            <person name="Adam C."/>
            <person name="Daum C."/>
            <person name="Floudas D."/>
            <person name="Sun H."/>
            <person name="Yadav J.S."/>
            <person name="Pangilinan J."/>
            <person name="Larsson K.H."/>
            <person name="Matsuura K."/>
            <person name="Barry K."/>
            <person name="Labutti K."/>
            <person name="Kuo R."/>
            <person name="Ohm R.A."/>
            <person name="Bhattacharya S.S."/>
            <person name="Shirouzu T."/>
            <person name="Yoshinaga Y."/>
            <person name="Martin F.M."/>
            <person name="Grigoriev I.V."/>
            <person name="Hibbett D.S."/>
        </authorList>
    </citation>
    <scope>NUCLEOTIDE SEQUENCE [LARGE SCALE GENOMIC DNA]</scope>
    <source>
        <strain evidence="3 4">CBS 109695</strain>
    </source>
</reference>
<evidence type="ECO:0000313" key="3">
    <source>
        <dbReference type="EMBL" id="KZP05337.1"/>
    </source>
</evidence>
<organism evidence="3 4">
    <name type="scientific">Athelia psychrophila</name>
    <dbReference type="NCBI Taxonomy" id="1759441"/>
    <lineage>
        <taxon>Eukaryota</taxon>
        <taxon>Fungi</taxon>
        <taxon>Dikarya</taxon>
        <taxon>Basidiomycota</taxon>
        <taxon>Agaricomycotina</taxon>
        <taxon>Agaricomycetes</taxon>
        <taxon>Agaricomycetidae</taxon>
        <taxon>Atheliales</taxon>
        <taxon>Atheliaceae</taxon>
        <taxon>Athelia</taxon>
    </lineage>
</organism>
<dbReference type="AlphaFoldDB" id="A0A167VT02"/>
<evidence type="ECO:0000256" key="1">
    <source>
        <dbReference type="SAM" id="MobiDB-lite"/>
    </source>
</evidence>
<feature type="region of interest" description="Disordered" evidence="1">
    <location>
        <begin position="1"/>
        <end position="62"/>
    </location>
</feature>
<evidence type="ECO:0000259" key="2">
    <source>
        <dbReference type="PROSITE" id="PS50181"/>
    </source>
</evidence>